<evidence type="ECO:0000256" key="11">
    <source>
        <dbReference type="ARBA" id="ARBA00023012"/>
    </source>
</evidence>
<keyword evidence="8 16" id="KW-0418">Kinase</keyword>
<evidence type="ECO:0000259" key="15">
    <source>
        <dbReference type="PROSITE" id="PS50885"/>
    </source>
</evidence>
<dbReference type="PRINTS" id="PR00344">
    <property type="entry name" value="BCTRLSENSOR"/>
</dbReference>
<feature type="domain" description="Histidine kinase" evidence="14">
    <location>
        <begin position="239"/>
        <end position="451"/>
    </location>
</feature>
<dbReference type="PANTHER" id="PTHR45436">
    <property type="entry name" value="SENSOR HISTIDINE KINASE YKOH"/>
    <property type="match status" value="1"/>
</dbReference>
<evidence type="ECO:0000256" key="4">
    <source>
        <dbReference type="ARBA" id="ARBA00022553"/>
    </source>
</evidence>
<dbReference type="Pfam" id="PF02518">
    <property type="entry name" value="HATPase_c"/>
    <property type="match status" value="1"/>
</dbReference>
<protein>
    <recommendedName>
        <fullName evidence="3">histidine kinase</fullName>
        <ecNumber evidence="3">2.7.13.3</ecNumber>
    </recommendedName>
</protein>
<keyword evidence="12 13" id="KW-0472">Membrane</keyword>
<sequence length="462" mass="50822">MNSIRSRLTGILIGVTCLVWLFAVVWIHISTQSQLEKVLDARLMEAARMVNSLLTEHRVEVGPEGDGGQLSLKPMPDFPLYDRQLFCQIWALDGKLVGRSESAPGVRLTNVANGFSNTEVAGERWRVFAVENTQLGLRVMVGDSLSVRERLVQNVVTGLVLPALLMLPVLALMIWLCVRRGLDPLSRLASVLSERQAQDLRPLSEQNLPKEIAPAVTALNGLFHRVEEARERERNFAIFAAHELKTPLAGLKTQAQIAEGAKDETMRANAVRQIAAGVDRTSRLVNQLLDLAALETSDEIETLRPEPACQILLSISTDMRMLAAHRGVSIELPEAMPLVQLPSPHLFTLAVRNLIENAINHSPRDGIVRCRIEASAGKVKLTVEDDGPGIPESEMPRVTERFFRGAHRNETGSGLGLAIVRMAVERLDGELHLANRQQGGLRAEFVVPAPDNPSRDSRPLTG</sequence>
<comment type="catalytic activity">
    <reaction evidence="1">
        <text>ATP + protein L-histidine = ADP + protein N-phospho-L-histidine.</text>
        <dbReference type="EC" id="2.7.13.3"/>
    </reaction>
</comment>
<organism evidence="16 17">
    <name type="scientific">Brucella oryzae</name>
    <dbReference type="NCBI Taxonomy" id="335286"/>
    <lineage>
        <taxon>Bacteria</taxon>
        <taxon>Pseudomonadati</taxon>
        <taxon>Pseudomonadota</taxon>
        <taxon>Alphaproteobacteria</taxon>
        <taxon>Hyphomicrobiales</taxon>
        <taxon>Brucellaceae</taxon>
        <taxon>Brucella/Ochrobactrum group</taxon>
        <taxon>Brucella</taxon>
    </lineage>
</organism>
<dbReference type="InterPro" id="IPR005467">
    <property type="entry name" value="His_kinase_dom"/>
</dbReference>
<dbReference type="CDD" id="cd00075">
    <property type="entry name" value="HATPase"/>
    <property type="match status" value="1"/>
</dbReference>
<dbReference type="Gene3D" id="3.30.565.10">
    <property type="entry name" value="Histidine kinase-like ATPase, C-terminal domain"/>
    <property type="match status" value="1"/>
</dbReference>
<dbReference type="PROSITE" id="PS50885">
    <property type="entry name" value="HAMP"/>
    <property type="match status" value="1"/>
</dbReference>
<comment type="subcellular location">
    <subcellularLocation>
        <location evidence="2">Membrane</location>
        <topology evidence="2">Multi-pass membrane protein</topology>
    </subcellularLocation>
</comment>
<dbReference type="InterPro" id="IPR050428">
    <property type="entry name" value="TCS_sensor_his_kinase"/>
</dbReference>
<dbReference type="EC" id="2.7.13.3" evidence="3"/>
<evidence type="ECO:0000256" key="6">
    <source>
        <dbReference type="ARBA" id="ARBA00022692"/>
    </source>
</evidence>
<evidence type="ECO:0000313" key="17">
    <source>
        <dbReference type="Proteomes" id="UP000238493"/>
    </source>
</evidence>
<gene>
    <name evidence="16" type="ORF">C3731_15305</name>
</gene>
<dbReference type="InterPro" id="IPR004358">
    <property type="entry name" value="Sig_transdc_His_kin-like_C"/>
</dbReference>
<dbReference type="AlphaFoldDB" id="A0A2S7IXP8"/>
<dbReference type="PANTHER" id="PTHR45436:SF14">
    <property type="entry name" value="SENSOR PROTEIN QSEC"/>
    <property type="match status" value="1"/>
</dbReference>
<dbReference type="InterPro" id="IPR036890">
    <property type="entry name" value="HATPase_C_sf"/>
</dbReference>
<dbReference type="EMBL" id="PTRC01000025">
    <property type="protein sequence ID" value="PQA72740.1"/>
    <property type="molecule type" value="Genomic_DNA"/>
</dbReference>
<dbReference type="Pfam" id="PF08521">
    <property type="entry name" value="2CSK_N"/>
    <property type="match status" value="1"/>
</dbReference>
<keyword evidence="9" id="KW-0067">ATP-binding</keyword>
<dbReference type="Gene3D" id="1.10.287.130">
    <property type="match status" value="1"/>
</dbReference>
<dbReference type="Proteomes" id="UP000238493">
    <property type="component" value="Unassembled WGS sequence"/>
</dbReference>
<evidence type="ECO:0000256" key="9">
    <source>
        <dbReference type="ARBA" id="ARBA00022840"/>
    </source>
</evidence>
<evidence type="ECO:0000256" key="7">
    <source>
        <dbReference type="ARBA" id="ARBA00022741"/>
    </source>
</evidence>
<keyword evidence="10 13" id="KW-1133">Transmembrane helix</keyword>
<dbReference type="InterPro" id="IPR013727">
    <property type="entry name" value="2CSK_N"/>
</dbReference>
<dbReference type="SUPFAM" id="SSF55874">
    <property type="entry name" value="ATPase domain of HSP90 chaperone/DNA topoisomerase II/histidine kinase"/>
    <property type="match status" value="1"/>
</dbReference>
<evidence type="ECO:0000256" key="10">
    <source>
        <dbReference type="ARBA" id="ARBA00022989"/>
    </source>
</evidence>
<dbReference type="GO" id="GO:0005886">
    <property type="term" value="C:plasma membrane"/>
    <property type="evidence" value="ECO:0007669"/>
    <property type="project" value="TreeGrafter"/>
</dbReference>
<dbReference type="InterPro" id="IPR036097">
    <property type="entry name" value="HisK_dim/P_sf"/>
</dbReference>
<comment type="caution">
    <text evidence="16">The sequence shown here is derived from an EMBL/GenBank/DDBJ whole genome shotgun (WGS) entry which is preliminary data.</text>
</comment>
<dbReference type="SMART" id="SM00388">
    <property type="entry name" value="HisKA"/>
    <property type="match status" value="1"/>
</dbReference>
<evidence type="ECO:0000313" key="16">
    <source>
        <dbReference type="EMBL" id="PQA72740.1"/>
    </source>
</evidence>
<feature type="transmembrane region" description="Helical" evidence="13">
    <location>
        <begin position="155"/>
        <end position="178"/>
    </location>
</feature>
<dbReference type="InterPro" id="IPR003660">
    <property type="entry name" value="HAMP_dom"/>
</dbReference>
<evidence type="ECO:0000256" key="8">
    <source>
        <dbReference type="ARBA" id="ARBA00022777"/>
    </source>
</evidence>
<dbReference type="SMART" id="SM00387">
    <property type="entry name" value="HATPase_c"/>
    <property type="match status" value="1"/>
</dbReference>
<evidence type="ECO:0000256" key="1">
    <source>
        <dbReference type="ARBA" id="ARBA00000085"/>
    </source>
</evidence>
<keyword evidence="17" id="KW-1185">Reference proteome</keyword>
<keyword evidence="6 13" id="KW-0812">Transmembrane</keyword>
<dbReference type="GO" id="GO:0005524">
    <property type="term" value="F:ATP binding"/>
    <property type="evidence" value="ECO:0007669"/>
    <property type="project" value="UniProtKB-KW"/>
</dbReference>
<accession>A0A2S7IXP8</accession>
<dbReference type="RefSeq" id="WP_104756495.1">
    <property type="nucleotide sequence ID" value="NZ_JBHEEO010000005.1"/>
</dbReference>
<keyword evidence="7" id="KW-0547">Nucleotide-binding</keyword>
<evidence type="ECO:0000256" key="5">
    <source>
        <dbReference type="ARBA" id="ARBA00022679"/>
    </source>
</evidence>
<dbReference type="SUPFAM" id="SSF47384">
    <property type="entry name" value="Homodimeric domain of signal transducing histidine kinase"/>
    <property type="match status" value="1"/>
</dbReference>
<dbReference type="GO" id="GO:0000155">
    <property type="term" value="F:phosphorelay sensor kinase activity"/>
    <property type="evidence" value="ECO:0007669"/>
    <property type="project" value="InterPro"/>
</dbReference>
<keyword evidence="4" id="KW-0597">Phosphoprotein</keyword>
<evidence type="ECO:0000256" key="3">
    <source>
        <dbReference type="ARBA" id="ARBA00012438"/>
    </source>
</evidence>
<dbReference type="PROSITE" id="PS50109">
    <property type="entry name" value="HIS_KIN"/>
    <property type="match status" value="1"/>
</dbReference>
<reference evidence="16 17" key="1">
    <citation type="submission" date="2018-02" db="EMBL/GenBank/DDBJ databases">
        <title>Draft genome sequence of Ochrobactrum oryzae found in Brazil.</title>
        <authorList>
            <person name="Cerdeira L."/>
            <person name="Andrade F."/>
            <person name="Zacariotto T."/>
            <person name="Barbosa B."/>
            <person name="Santos S."/>
            <person name="Cassetari V."/>
            <person name="Lincopan N."/>
        </authorList>
    </citation>
    <scope>NUCLEOTIDE SEQUENCE [LARGE SCALE GENOMIC DNA]</scope>
    <source>
        <strain evidence="16 17">OA447</strain>
    </source>
</reference>
<feature type="transmembrane region" description="Helical" evidence="13">
    <location>
        <begin position="7"/>
        <end position="29"/>
    </location>
</feature>
<evidence type="ECO:0000256" key="2">
    <source>
        <dbReference type="ARBA" id="ARBA00004141"/>
    </source>
</evidence>
<keyword evidence="11" id="KW-0902">Two-component regulatory system</keyword>
<evidence type="ECO:0000256" key="12">
    <source>
        <dbReference type="ARBA" id="ARBA00023136"/>
    </source>
</evidence>
<dbReference type="OrthoDB" id="9809766at2"/>
<name>A0A2S7IXP8_9HYPH</name>
<feature type="domain" description="HAMP" evidence="15">
    <location>
        <begin position="179"/>
        <end position="231"/>
    </location>
</feature>
<dbReference type="InterPro" id="IPR003594">
    <property type="entry name" value="HATPase_dom"/>
</dbReference>
<dbReference type="CDD" id="cd00082">
    <property type="entry name" value="HisKA"/>
    <property type="match status" value="1"/>
</dbReference>
<keyword evidence="5" id="KW-0808">Transferase</keyword>
<evidence type="ECO:0000259" key="14">
    <source>
        <dbReference type="PROSITE" id="PS50109"/>
    </source>
</evidence>
<dbReference type="InterPro" id="IPR003661">
    <property type="entry name" value="HisK_dim/P_dom"/>
</dbReference>
<proteinExistence type="predicted"/>
<evidence type="ECO:0000256" key="13">
    <source>
        <dbReference type="SAM" id="Phobius"/>
    </source>
</evidence>
<dbReference type="Pfam" id="PF00512">
    <property type="entry name" value="HisKA"/>
    <property type="match status" value="1"/>
</dbReference>